<evidence type="ECO:0000313" key="1">
    <source>
        <dbReference type="EMBL" id="KAF3573698.1"/>
    </source>
</evidence>
<gene>
    <name evidence="1" type="ORF">F2Q69_00059066</name>
</gene>
<reference evidence="1" key="1">
    <citation type="submission" date="2019-12" db="EMBL/GenBank/DDBJ databases">
        <title>Genome sequencing and annotation of Brassica cretica.</title>
        <authorList>
            <person name="Studholme D.J."/>
            <person name="Sarris P."/>
        </authorList>
    </citation>
    <scope>NUCLEOTIDE SEQUENCE</scope>
    <source>
        <strain evidence="1">PFS-109/04</strain>
        <tissue evidence="1">Leaf</tissue>
    </source>
</reference>
<dbReference type="AlphaFoldDB" id="A0A8S9RKI8"/>
<protein>
    <submittedName>
        <fullName evidence="1">Uncharacterized protein</fullName>
    </submittedName>
</protein>
<accession>A0A8S9RKI8</accession>
<dbReference type="Proteomes" id="UP000712600">
    <property type="component" value="Unassembled WGS sequence"/>
</dbReference>
<organism evidence="1 2">
    <name type="scientific">Brassica cretica</name>
    <name type="common">Mustard</name>
    <dbReference type="NCBI Taxonomy" id="69181"/>
    <lineage>
        <taxon>Eukaryota</taxon>
        <taxon>Viridiplantae</taxon>
        <taxon>Streptophyta</taxon>
        <taxon>Embryophyta</taxon>
        <taxon>Tracheophyta</taxon>
        <taxon>Spermatophyta</taxon>
        <taxon>Magnoliopsida</taxon>
        <taxon>eudicotyledons</taxon>
        <taxon>Gunneridae</taxon>
        <taxon>Pentapetalae</taxon>
        <taxon>rosids</taxon>
        <taxon>malvids</taxon>
        <taxon>Brassicales</taxon>
        <taxon>Brassicaceae</taxon>
        <taxon>Brassiceae</taxon>
        <taxon>Brassica</taxon>
    </lineage>
</organism>
<sequence length="254" mass="28655">MVATLVMFQDVNGDLHDLDGHMRNAAGQRLNDQEAVIPDHDITNQQKVSIDDPIGISIDTPFAPSIDYSIMISIDVLLVKLYARVECMLTKLTRSALALLIARNLAQCRPKSTISNKEKLLLLSDPALLKRPIHKERRATSIDNNTTLSTDFWELPPIDTCTRISIDTNPRVNMVTTLVMFQDVNGDLHDLDSHMRNAAGQRLDDQEAVIPDHDITNQQVDNASVCNVWTCLLTRSNYLNYRMSINRKCRSMNL</sequence>
<comment type="caution">
    <text evidence="1">The sequence shown here is derived from an EMBL/GenBank/DDBJ whole genome shotgun (WGS) entry which is preliminary data.</text>
</comment>
<proteinExistence type="predicted"/>
<evidence type="ECO:0000313" key="2">
    <source>
        <dbReference type="Proteomes" id="UP000712600"/>
    </source>
</evidence>
<name>A0A8S9RKI8_BRACR</name>
<dbReference type="EMBL" id="QGKX02000095">
    <property type="protein sequence ID" value="KAF3573698.1"/>
    <property type="molecule type" value="Genomic_DNA"/>
</dbReference>